<feature type="transmembrane region" description="Helical" evidence="2">
    <location>
        <begin position="104"/>
        <end position="127"/>
    </location>
</feature>
<keyword evidence="2" id="KW-0812">Transmembrane</keyword>
<comment type="caution">
    <text evidence="3">The sequence shown here is derived from an EMBL/GenBank/DDBJ whole genome shotgun (WGS) entry which is preliminary data.</text>
</comment>
<gene>
    <name evidence="3" type="ORF">GCM10010126_51550</name>
</gene>
<organism evidence="3 4">
    <name type="scientific">Planomonospora parontospora</name>
    <dbReference type="NCBI Taxonomy" id="58119"/>
    <lineage>
        <taxon>Bacteria</taxon>
        <taxon>Bacillati</taxon>
        <taxon>Actinomycetota</taxon>
        <taxon>Actinomycetes</taxon>
        <taxon>Streptosporangiales</taxon>
        <taxon>Streptosporangiaceae</taxon>
        <taxon>Planomonospora</taxon>
    </lineage>
</organism>
<evidence type="ECO:0000256" key="1">
    <source>
        <dbReference type="SAM" id="MobiDB-lite"/>
    </source>
</evidence>
<feature type="compositionally biased region" description="Gly residues" evidence="1">
    <location>
        <begin position="76"/>
        <end position="95"/>
    </location>
</feature>
<reference evidence="3" key="1">
    <citation type="journal article" date="2014" name="Int. J. Syst. Evol. Microbiol.">
        <title>Complete genome sequence of Corynebacterium casei LMG S-19264T (=DSM 44701T), isolated from a smear-ripened cheese.</title>
        <authorList>
            <consortium name="US DOE Joint Genome Institute (JGI-PGF)"/>
            <person name="Walter F."/>
            <person name="Albersmeier A."/>
            <person name="Kalinowski J."/>
            <person name="Ruckert C."/>
        </authorList>
    </citation>
    <scope>NUCLEOTIDE SEQUENCE</scope>
    <source>
        <strain evidence="3">JCM 3093</strain>
    </source>
</reference>
<protein>
    <recommendedName>
        <fullName evidence="5">CU044_5270 family protein</fullName>
    </recommendedName>
</protein>
<evidence type="ECO:0000313" key="4">
    <source>
        <dbReference type="Proteomes" id="UP000627984"/>
    </source>
</evidence>
<name>A0AA37BKR6_9ACTN</name>
<proteinExistence type="predicted"/>
<evidence type="ECO:0000256" key="2">
    <source>
        <dbReference type="SAM" id="Phobius"/>
    </source>
</evidence>
<keyword evidence="2" id="KW-1133">Transmembrane helix</keyword>
<dbReference type="EMBL" id="BMQD01000018">
    <property type="protein sequence ID" value="GGK86049.1"/>
    <property type="molecule type" value="Genomic_DNA"/>
</dbReference>
<dbReference type="Proteomes" id="UP000627984">
    <property type="component" value="Unassembled WGS sequence"/>
</dbReference>
<dbReference type="NCBIfam" id="NF038083">
    <property type="entry name" value="CU044_5270_fam"/>
    <property type="match status" value="1"/>
</dbReference>
<dbReference type="InterPro" id="IPR047789">
    <property type="entry name" value="CU044_5270-like"/>
</dbReference>
<dbReference type="AlphaFoldDB" id="A0AA37BKR6"/>
<accession>A0AA37BKR6</accession>
<reference evidence="3" key="2">
    <citation type="submission" date="2022-09" db="EMBL/GenBank/DDBJ databases">
        <authorList>
            <person name="Sun Q."/>
            <person name="Ohkuma M."/>
        </authorList>
    </citation>
    <scope>NUCLEOTIDE SEQUENCE</scope>
    <source>
        <strain evidence="3">JCM 3093</strain>
    </source>
</reference>
<dbReference type="RefSeq" id="WP_191897037.1">
    <property type="nucleotide sequence ID" value="NZ_BMQD01000018.1"/>
</dbReference>
<evidence type="ECO:0008006" key="5">
    <source>
        <dbReference type="Google" id="ProtNLM"/>
    </source>
</evidence>
<keyword evidence="2" id="KW-0472">Membrane</keyword>
<evidence type="ECO:0000313" key="3">
    <source>
        <dbReference type="EMBL" id="GGK86049.1"/>
    </source>
</evidence>
<feature type="region of interest" description="Disordered" evidence="1">
    <location>
        <begin position="212"/>
        <end position="242"/>
    </location>
</feature>
<sequence>MDELRTLRELYGEPPADPFLKARVRGRVEAGVRGLPDAGARRGPVAWFRRGRGTGRPGVGLLRGRGTGNPAAGLRQGRGAGRPGTGLLRGPGAGSGRRRLRRPWAPVAAGLAAAVAVAVALVVPGATGGEPGGPGGPDRITTVSGRSVLLAAASTAAAEPVATGAYWRVRKLHRQTHPEPLGRGGNRYRLVESRVTEQWVARDGRVWSGSRALGAHPAGKADEDAWRRDGSPAEWSSRGHLLSTAAEEGRLTAATGRVPFSMAGRAMTFEQIQGLPTDAAALKEWVSRAVREERAAGASGAGPLDSFDGVVADALSGLLWSKPSPPAVRAAAYRALAELPNVRYLGEATDERGRRGAAFSFDLRAAPAVRRTLIIDPGDSQVLSATVAGPPGSGGDQVELVLEAGWTDDEPAAPGLP</sequence>
<feature type="compositionally biased region" description="Gly residues" evidence="1">
    <location>
        <begin position="54"/>
        <end position="67"/>
    </location>
</feature>
<feature type="region of interest" description="Disordered" evidence="1">
    <location>
        <begin position="49"/>
        <end position="99"/>
    </location>
</feature>
<feature type="compositionally biased region" description="Basic and acidic residues" evidence="1">
    <location>
        <begin position="219"/>
        <end position="231"/>
    </location>
</feature>